<evidence type="ECO:0000256" key="8">
    <source>
        <dbReference type="ARBA" id="ARBA00022777"/>
    </source>
</evidence>
<dbReference type="GO" id="GO:0090563">
    <property type="term" value="F:protein-phosphocysteine-sugar phosphotransferase activity"/>
    <property type="evidence" value="ECO:0007669"/>
    <property type="project" value="TreeGrafter"/>
</dbReference>
<evidence type="ECO:0000256" key="6">
    <source>
        <dbReference type="ARBA" id="ARBA00022683"/>
    </source>
</evidence>
<keyword evidence="2" id="KW-0813">Transport</keyword>
<dbReference type="FunFam" id="2.70.70.10:FF:000001">
    <property type="entry name" value="PTS system glucose-specific IIA component"/>
    <property type="match status" value="1"/>
</dbReference>
<evidence type="ECO:0000313" key="16">
    <source>
        <dbReference type="EMBL" id="ANP27320.1"/>
    </source>
</evidence>
<feature type="active site" description="Phosphocysteine intermediate; for EIIB activity" evidence="11">
    <location>
        <position position="427"/>
    </location>
</feature>
<keyword evidence="3" id="KW-1003">Cell membrane</keyword>
<feature type="transmembrane region" description="Helical" evidence="12">
    <location>
        <begin position="44"/>
        <end position="68"/>
    </location>
</feature>
<proteinExistence type="predicted"/>
<dbReference type="Pfam" id="PF00367">
    <property type="entry name" value="PTS_EIIB"/>
    <property type="match status" value="1"/>
</dbReference>
<dbReference type="PROSITE" id="PS01035">
    <property type="entry name" value="PTS_EIIB_TYPE_1_CYS"/>
    <property type="match status" value="1"/>
</dbReference>
<keyword evidence="8" id="KW-0418">Kinase</keyword>
<feature type="transmembrane region" description="Helical" evidence="12">
    <location>
        <begin position="244"/>
        <end position="265"/>
    </location>
</feature>
<dbReference type="AlphaFoldDB" id="A0A1B0ZHC6"/>
<dbReference type="NCBIfam" id="TIGR00830">
    <property type="entry name" value="PTBA"/>
    <property type="match status" value="1"/>
</dbReference>
<sequence length="661" mass="69662">MNFFQRLGRSLMLPVAVLPVASIFSGLGYWIAGATGDPNNVIGAFLAAAGGALIDNIPLLFAIGVAIGMPKKADGVAALAGLTSWLTVTTLLKPETIMKFQGLSDVTQVDPAFSKVNNVFVALICGLIAAWSFDKFKDTKLPDFLAFFSGKRSVAIISALLSLVAALVLMFVWPLVFGGLVAFGEWMLTLGPVGAGLYGFFNRLLIPLGLHHALNAVFWFDIAGVNDLNNFLAGTGTRGVTGQYMTGFFPVMMMGLPGAALAMYVTSKPSKKKATGGILIGAAFAAFLVGITEPLEFLFMFLAPGLYLIHAIFMGISMGVTAALPVRSGFGFSGGFIDLVLQWVNPLAMNPWAIFLMGAIWFVIYFLVFRFVILKWDLKTPGRGADEDETDDESDSQATGADKYVLTAHRFLEALGGKSNIDEVENCATRLRLSLNDVSLADEQALKAAGATGVMKPGGNLYQVIYGLNVQFVKDAMEGLMDGSIEPPARAEAESIADPAPVASTEGSAAAPAASPAATTVADKPEFALVRMRQPLEGAIVPLEDVPDSTFAERLLGGGVAIDPSGNQVVTPAAGVVSQAFPTGHAVALTLDDGAEVLIHVGLDTVKMNGKGFTVRVKNGDRVVAGQPLVDFDRSAIEAAGYKAITPVVILGHADSRIEFV</sequence>
<dbReference type="CDD" id="cd00212">
    <property type="entry name" value="PTS_IIB_glc"/>
    <property type="match status" value="1"/>
</dbReference>
<dbReference type="PROSITE" id="PS51093">
    <property type="entry name" value="PTS_EIIA_TYPE_1"/>
    <property type="match status" value="1"/>
</dbReference>
<feature type="transmembrane region" description="Helical" evidence="12">
    <location>
        <begin position="179"/>
        <end position="201"/>
    </location>
</feature>
<evidence type="ECO:0000256" key="3">
    <source>
        <dbReference type="ARBA" id="ARBA00022475"/>
    </source>
</evidence>
<dbReference type="InterPro" id="IPR003352">
    <property type="entry name" value="PTS_EIIC"/>
</dbReference>
<dbReference type="GO" id="GO:0005886">
    <property type="term" value="C:plasma membrane"/>
    <property type="evidence" value="ECO:0007669"/>
    <property type="project" value="UniProtKB-SubCell"/>
</dbReference>
<dbReference type="PATRIC" id="fig|1630135.4.peg.772"/>
<dbReference type="NCBIfam" id="TIGR01998">
    <property type="entry name" value="PTS-II-BC-nag"/>
    <property type="match status" value="1"/>
</dbReference>
<dbReference type="GO" id="GO:0019866">
    <property type="term" value="C:organelle inner membrane"/>
    <property type="evidence" value="ECO:0007669"/>
    <property type="project" value="InterPro"/>
</dbReference>
<dbReference type="Proteomes" id="UP000092596">
    <property type="component" value="Chromosome"/>
</dbReference>
<feature type="domain" description="PTS EIIC type-1" evidence="15">
    <location>
        <begin position="1"/>
        <end position="385"/>
    </location>
</feature>
<reference evidence="16 17" key="1">
    <citation type="submission" date="2015-06" db="EMBL/GenBank/DDBJ databases">
        <title>Investigation of pathophysiology for high-risk pregnancy and development of treatment modality based on it.</title>
        <authorList>
            <person name="Kim B.-C."/>
            <person name="Lim S."/>
        </authorList>
    </citation>
    <scope>NUCLEOTIDE SEQUENCE [LARGE SCALE GENOMIC DNA]</scope>
    <source>
        <strain evidence="16 17">AD1-86</strain>
    </source>
</reference>
<evidence type="ECO:0000259" key="15">
    <source>
        <dbReference type="PROSITE" id="PS51103"/>
    </source>
</evidence>
<evidence type="ECO:0000256" key="1">
    <source>
        <dbReference type="ARBA" id="ARBA00004651"/>
    </source>
</evidence>
<evidence type="ECO:0000256" key="4">
    <source>
        <dbReference type="ARBA" id="ARBA00022597"/>
    </source>
</evidence>
<dbReference type="SUPFAM" id="SSF51261">
    <property type="entry name" value="Duplicated hybrid motif"/>
    <property type="match status" value="1"/>
</dbReference>
<feature type="transmembrane region" description="Helical" evidence="12">
    <location>
        <begin position="12"/>
        <end position="32"/>
    </location>
</feature>
<dbReference type="GO" id="GO:0009401">
    <property type="term" value="P:phosphoenolpyruvate-dependent sugar phosphotransferase system"/>
    <property type="evidence" value="ECO:0007669"/>
    <property type="project" value="UniProtKB-KW"/>
</dbReference>
<dbReference type="GO" id="GO:0015572">
    <property type="term" value="F:N-acetylglucosamine transmembrane transporter activity"/>
    <property type="evidence" value="ECO:0007669"/>
    <property type="project" value="InterPro"/>
</dbReference>
<accession>A0A1B0ZHC6</accession>
<dbReference type="InterPro" id="IPR010974">
    <property type="entry name" value="PTS_IIBC_nag"/>
</dbReference>
<comment type="subcellular location">
    <subcellularLocation>
        <location evidence="1">Cell membrane</location>
        <topology evidence="1">Multi-pass membrane protein</topology>
    </subcellularLocation>
</comment>
<keyword evidence="6" id="KW-0598">Phosphotransferase system</keyword>
<feature type="domain" description="PTS EIIB type-1" evidence="14">
    <location>
        <begin position="405"/>
        <end position="487"/>
    </location>
</feature>
<dbReference type="InterPro" id="IPR036878">
    <property type="entry name" value="Glu_permease_IIB"/>
</dbReference>
<feature type="transmembrane region" description="Helical" evidence="12">
    <location>
        <begin position="154"/>
        <end position="173"/>
    </location>
</feature>
<name>A0A1B0ZHC6_9MICO</name>
<dbReference type="InterPro" id="IPR001127">
    <property type="entry name" value="PTS_EIIA_1_perm"/>
</dbReference>
<feature type="transmembrane region" description="Helical" evidence="12">
    <location>
        <begin position="274"/>
        <end position="291"/>
    </location>
</feature>
<dbReference type="InterPro" id="IPR013013">
    <property type="entry name" value="PTS_EIIC_1"/>
</dbReference>
<dbReference type="GO" id="GO:0016301">
    <property type="term" value="F:kinase activity"/>
    <property type="evidence" value="ECO:0007669"/>
    <property type="project" value="UniProtKB-KW"/>
</dbReference>
<keyword evidence="5 16" id="KW-0808">Transferase</keyword>
<feature type="transmembrane region" description="Helical" evidence="12">
    <location>
        <begin position="75"/>
        <end position="92"/>
    </location>
</feature>
<dbReference type="InterPro" id="IPR050429">
    <property type="entry name" value="PTS_Glucose_EIICBA"/>
</dbReference>
<dbReference type="PROSITE" id="PS00371">
    <property type="entry name" value="PTS_EIIA_TYPE_1_HIS"/>
    <property type="match status" value="1"/>
</dbReference>
<dbReference type="RefSeq" id="WP_065247552.1">
    <property type="nucleotide sequence ID" value="NZ_CP012117.1"/>
</dbReference>
<organism evidence="16 17">
    <name type="scientific">Dermabacter vaginalis</name>
    <dbReference type="NCBI Taxonomy" id="1630135"/>
    <lineage>
        <taxon>Bacteria</taxon>
        <taxon>Bacillati</taxon>
        <taxon>Actinomycetota</taxon>
        <taxon>Actinomycetes</taxon>
        <taxon>Micrococcales</taxon>
        <taxon>Dermabacteraceae</taxon>
        <taxon>Dermabacter</taxon>
    </lineage>
</organism>
<evidence type="ECO:0000256" key="7">
    <source>
        <dbReference type="ARBA" id="ARBA00022692"/>
    </source>
</evidence>
<evidence type="ECO:0000256" key="10">
    <source>
        <dbReference type="ARBA" id="ARBA00023136"/>
    </source>
</evidence>
<evidence type="ECO:0000256" key="12">
    <source>
        <dbReference type="SAM" id="Phobius"/>
    </source>
</evidence>
<dbReference type="Gene3D" id="3.30.1360.60">
    <property type="entry name" value="Glucose permease domain IIB"/>
    <property type="match status" value="1"/>
</dbReference>
<dbReference type="PANTHER" id="PTHR30009:SF4">
    <property type="entry name" value="PTS SYSTEM N-ACETYLGLUCOSAMINE-SPECIFIC EIICBA COMPONENT"/>
    <property type="match status" value="1"/>
</dbReference>
<dbReference type="Pfam" id="PF00358">
    <property type="entry name" value="PTS_EIIA_1"/>
    <property type="match status" value="1"/>
</dbReference>
<keyword evidence="4" id="KW-0762">Sugar transport</keyword>
<keyword evidence="10 12" id="KW-0472">Membrane</keyword>
<dbReference type="GO" id="GO:0015764">
    <property type="term" value="P:N-acetylglucosamine transport"/>
    <property type="evidence" value="ECO:0007669"/>
    <property type="project" value="TreeGrafter"/>
</dbReference>
<dbReference type="InterPro" id="IPR018113">
    <property type="entry name" value="PTrfase_EIIB_Cys"/>
</dbReference>
<dbReference type="GO" id="GO:0008982">
    <property type="term" value="F:protein-N(PI)-phosphohistidine-sugar phosphotransferase activity"/>
    <property type="evidence" value="ECO:0007669"/>
    <property type="project" value="InterPro"/>
</dbReference>
<protein>
    <submittedName>
        <fullName evidence="16">PTS system, N-acetylglucosamine-specific IIBC component</fullName>
        <ecNumber evidence="16">2.7.1.191</ecNumber>
    </submittedName>
</protein>
<feature type="transmembrane region" description="Helical" evidence="12">
    <location>
        <begin position="112"/>
        <end position="133"/>
    </location>
</feature>
<dbReference type="PANTHER" id="PTHR30009">
    <property type="entry name" value="CYTOCHROME C-TYPE SYNTHESIS PROTEIN AND PTS TRANSMEMBRANE COMPONENT"/>
    <property type="match status" value="1"/>
</dbReference>
<dbReference type="PROSITE" id="PS51098">
    <property type="entry name" value="PTS_EIIB_TYPE_1"/>
    <property type="match status" value="1"/>
</dbReference>
<evidence type="ECO:0000256" key="9">
    <source>
        <dbReference type="ARBA" id="ARBA00022989"/>
    </source>
</evidence>
<evidence type="ECO:0000313" key="17">
    <source>
        <dbReference type="Proteomes" id="UP000092596"/>
    </source>
</evidence>
<dbReference type="KEGG" id="dva:DAD186_07700"/>
<dbReference type="EMBL" id="CP012117">
    <property type="protein sequence ID" value="ANP27320.1"/>
    <property type="molecule type" value="Genomic_DNA"/>
</dbReference>
<feature type="transmembrane region" description="Helical" evidence="12">
    <location>
        <begin position="351"/>
        <end position="373"/>
    </location>
</feature>
<evidence type="ECO:0000256" key="5">
    <source>
        <dbReference type="ARBA" id="ARBA00022679"/>
    </source>
</evidence>
<gene>
    <name evidence="16" type="ORF">DAD186_07700</name>
</gene>
<dbReference type="Gene3D" id="2.70.70.10">
    <property type="entry name" value="Glucose Permease (Domain IIA)"/>
    <property type="match status" value="1"/>
</dbReference>
<evidence type="ECO:0000256" key="11">
    <source>
        <dbReference type="PROSITE-ProRule" id="PRU00421"/>
    </source>
</evidence>
<dbReference type="NCBIfam" id="TIGR00826">
    <property type="entry name" value="EIIB_glc"/>
    <property type="match status" value="1"/>
</dbReference>
<keyword evidence="7 12" id="KW-0812">Transmembrane</keyword>
<dbReference type="InterPro" id="IPR001996">
    <property type="entry name" value="PTS_IIB_1"/>
</dbReference>
<dbReference type="STRING" id="1630135.DAD186_07700"/>
<evidence type="ECO:0000259" key="14">
    <source>
        <dbReference type="PROSITE" id="PS51098"/>
    </source>
</evidence>
<evidence type="ECO:0000259" key="13">
    <source>
        <dbReference type="PROSITE" id="PS51093"/>
    </source>
</evidence>
<dbReference type="PROSITE" id="PS51103">
    <property type="entry name" value="PTS_EIIC_TYPE_1"/>
    <property type="match status" value="1"/>
</dbReference>
<keyword evidence="9 12" id="KW-1133">Transmembrane helix</keyword>
<dbReference type="Pfam" id="PF02378">
    <property type="entry name" value="PTS_EIIC"/>
    <property type="match status" value="1"/>
</dbReference>
<dbReference type="SUPFAM" id="SSF55604">
    <property type="entry name" value="Glucose permease domain IIB"/>
    <property type="match status" value="1"/>
</dbReference>
<feature type="domain" description="PTS EIIA type-1" evidence="13">
    <location>
        <begin position="548"/>
        <end position="652"/>
    </location>
</feature>
<evidence type="ECO:0000256" key="2">
    <source>
        <dbReference type="ARBA" id="ARBA00022448"/>
    </source>
</evidence>
<dbReference type="EC" id="2.7.1.191" evidence="16"/>
<dbReference type="InterPro" id="IPR011055">
    <property type="entry name" value="Dup_hybrid_motif"/>
</dbReference>